<protein>
    <submittedName>
        <fullName evidence="2">Uncharacterized protein</fullName>
    </submittedName>
</protein>
<evidence type="ECO:0000313" key="2">
    <source>
        <dbReference type="EMBL" id="KAJ8467405.1"/>
    </source>
</evidence>
<evidence type="ECO:0000256" key="1">
    <source>
        <dbReference type="SAM" id="MobiDB-lite"/>
    </source>
</evidence>
<dbReference type="Proteomes" id="UP001222027">
    <property type="component" value="Unassembled WGS sequence"/>
</dbReference>
<dbReference type="AlphaFoldDB" id="A0AAV8QES5"/>
<proteinExistence type="predicted"/>
<feature type="region of interest" description="Disordered" evidence="1">
    <location>
        <begin position="96"/>
        <end position="120"/>
    </location>
</feature>
<gene>
    <name evidence="2" type="ORF">OPV22_029957</name>
</gene>
<name>A0AAV8QES5_ENSVE</name>
<keyword evidence="3" id="KW-1185">Reference proteome</keyword>
<evidence type="ECO:0000313" key="3">
    <source>
        <dbReference type="Proteomes" id="UP001222027"/>
    </source>
</evidence>
<organism evidence="2 3">
    <name type="scientific">Ensete ventricosum</name>
    <name type="common">Abyssinian banana</name>
    <name type="synonym">Musa ensete</name>
    <dbReference type="NCBI Taxonomy" id="4639"/>
    <lineage>
        <taxon>Eukaryota</taxon>
        <taxon>Viridiplantae</taxon>
        <taxon>Streptophyta</taxon>
        <taxon>Embryophyta</taxon>
        <taxon>Tracheophyta</taxon>
        <taxon>Spermatophyta</taxon>
        <taxon>Magnoliopsida</taxon>
        <taxon>Liliopsida</taxon>
        <taxon>Zingiberales</taxon>
        <taxon>Musaceae</taxon>
        <taxon>Ensete</taxon>
    </lineage>
</organism>
<comment type="caution">
    <text evidence="2">The sequence shown here is derived from an EMBL/GenBank/DDBJ whole genome shotgun (WGS) entry which is preliminary data.</text>
</comment>
<feature type="region of interest" description="Disordered" evidence="1">
    <location>
        <begin position="1"/>
        <end position="20"/>
    </location>
</feature>
<sequence length="159" mass="17543">MVSMKPIVSSPTKQGHKDAFKSPPFPLYPVACPMPTTPRSLASPDFLCSPPRPSSVLSYSILYTLEMESDKTHQNKEEGDFWENHIQCEVVIKDRHSRRIPSSEEEITGSSSTANGGKDRELTRLAAVALRGEAGDFQPTPHLAISAVVLQQQNKLRSP</sequence>
<dbReference type="EMBL" id="JAQQAF010000008">
    <property type="protein sequence ID" value="KAJ8467405.1"/>
    <property type="molecule type" value="Genomic_DNA"/>
</dbReference>
<accession>A0AAV8QES5</accession>
<reference evidence="2 3" key="1">
    <citation type="submission" date="2022-12" db="EMBL/GenBank/DDBJ databases">
        <title>Chromosome-scale assembly of the Ensete ventricosum genome.</title>
        <authorList>
            <person name="Dussert Y."/>
            <person name="Stocks J."/>
            <person name="Wendawek A."/>
            <person name="Woldeyes F."/>
            <person name="Nichols R.A."/>
            <person name="Borrell J.S."/>
        </authorList>
    </citation>
    <scope>NUCLEOTIDE SEQUENCE [LARGE SCALE GENOMIC DNA]</scope>
    <source>
        <strain evidence="3">cv. Maze</strain>
        <tissue evidence="2">Seeds</tissue>
    </source>
</reference>